<protein>
    <submittedName>
        <fullName evidence="2">Nucleoside deaminase</fullName>
    </submittedName>
</protein>
<dbReference type="Proteomes" id="UP001596620">
    <property type="component" value="Unassembled WGS sequence"/>
</dbReference>
<evidence type="ECO:0000313" key="2">
    <source>
        <dbReference type="EMBL" id="MFC7747483.1"/>
    </source>
</evidence>
<keyword evidence="3" id="KW-1185">Reference proteome</keyword>
<dbReference type="Gene3D" id="3.40.140.10">
    <property type="entry name" value="Cytidine Deaminase, domain 2"/>
    <property type="match status" value="1"/>
</dbReference>
<feature type="domain" description="CMP/dCMP-type deaminase" evidence="1">
    <location>
        <begin position="11"/>
        <end position="135"/>
    </location>
</feature>
<gene>
    <name evidence="2" type="ORF">ACFQU8_09605</name>
</gene>
<dbReference type="CDD" id="cd01285">
    <property type="entry name" value="nucleoside_deaminase"/>
    <property type="match status" value="1"/>
</dbReference>
<evidence type="ECO:0000259" key="1">
    <source>
        <dbReference type="PROSITE" id="PS51747"/>
    </source>
</evidence>
<dbReference type="PANTHER" id="PTHR11079">
    <property type="entry name" value="CYTOSINE DEAMINASE FAMILY MEMBER"/>
    <property type="match status" value="1"/>
</dbReference>
<proteinExistence type="predicted"/>
<accession>A0ABW2UWX5</accession>
<comment type="caution">
    <text evidence="2">The sequence shown here is derived from an EMBL/GenBank/DDBJ whole genome shotgun (WGS) entry which is preliminary data.</text>
</comment>
<dbReference type="PANTHER" id="PTHR11079:SF179">
    <property type="entry name" value="TRNA(ADENINE(34)) DEAMINASE, CHLOROPLASTIC"/>
    <property type="match status" value="1"/>
</dbReference>
<dbReference type="InterPro" id="IPR002125">
    <property type="entry name" value="CMP_dCMP_dom"/>
</dbReference>
<dbReference type="Pfam" id="PF00383">
    <property type="entry name" value="dCMP_cyt_deam_1"/>
    <property type="match status" value="1"/>
</dbReference>
<sequence>MVSNMDMKHLKRCVELAEEALDAGDAPFGSVLVSADGDVLKEDRNRDATVDKTHHPEFELARWAAQNMTPEDRKQATVYTSGEHCSMCSTAHGIAGLDRIVYVSSSRQLSEWHKDMNISKEGPIYSYPIEDIIRDANVEGPVPELAEQVRELQRRYHEG</sequence>
<dbReference type="SUPFAM" id="SSF53927">
    <property type="entry name" value="Cytidine deaminase-like"/>
    <property type="match status" value="1"/>
</dbReference>
<evidence type="ECO:0000313" key="3">
    <source>
        <dbReference type="Proteomes" id="UP001596620"/>
    </source>
</evidence>
<reference evidence="3" key="1">
    <citation type="journal article" date="2019" name="Int. J. Syst. Evol. Microbiol.">
        <title>The Global Catalogue of Microorganisms (GCM) 10K type strain sequencing project: providing services to taxonomists for standard genome sequencing and annotation.</title>
        <authorList>
            <consortium name="The Broad Institute Genomics Platform"/>
            <consortium name="The Broad Institute Genome Sequencing Center for Infectious Disease"/>
            <person name="Wu L."/>
            <person name="Ma J."/>
        </authorList>
    </citation>
    <scope>NUCLEOTIDE SEQUENCE [LARGE SCALE GENOMIC DNA]</scope>
    <source>
        <strain evidence="3">JCM 30234</strain>
    </source>
</reference>
<dbReference type="EMBL" id="JBHTGR010000031">
    <property type="protein sequence ID" value="MFC7747483.1"/>
    <property type="molecule type" value="Genomic_DNA"/>
</dbReference>
<name>A0ABW2UWX5_9BACI</name>
<organism evidence="2 3">
    <name type="scientific">Lentibacillus kimchii</name>
    <dbReference type="NCBI Taxonomy" id="1542911"/>
    <lineage>
        <taxon>Bacteria</taxon>
        <taxon>Bacillati</taxon>
        <taxon>Bacillota</taxon>
        <taxon>Bacilli</taxon>
        <taxon>Bacillales</taxon>
        <taxon>Bacillaceae</taxon>
        <taxon>Lentibacillus</taxon>
    </lineage>
</organism>
<dbReference type="InterPro" id="IPR016193">
    <property type="entry name" value="Cytidine_deaminase-like"/>
</dbReference>
<dbReference type="RefSeq" id="WP_382359227.1">
    <property type="nucleotide sequence ID" value="NZ_JBHTGR010000031.1"/>
</dbReference>
<dbReference type="PROSITE" id="PS51747">
    <property type="entry name" value="CYT_DCMP_DEAMINASES_2"/>
    <property type="match status" value="1"/>
</dbReference>